<dbReference type="InterPro" id="IPR050398">
    <property type="entry name" value="HssS/ArlS-like"/>
</dbReference>
<evidence type="ECO:0000256" key="1">
    <source>
        <dbReference type="ARBA" id="ARBA00000085"/>
    </source>
</evidence>
<proteinExistence type="predicted"/>
<dbReference type="PROSITE" id="PS50109">
    <property type="entry name" value="HIS_KIN"/>
    <property type="match status" value="1"/>
</dbReference>
<feature type="domain" description="Histidine kinase" evidence="12">
    <location>
        <begin position="249"/>
        <end position="460"/>
    </location>
</feature>
<dbReference type="InterPro" id="IPR036890">
    <property type="entry name" value="HATPase_C_sf"/>
</dbReference>
<dbReference type="Proteomes" id="UP000007177">
    <property type="component" value="Chromosome"/>
</dbReference>
<dbReference type="InterPro" id="IPR003594">
    <property type="entry name" value="HATPase_dom"/>
</dbReference>
<evidence type="ECO:0000256" key="10">
    <source>
        <dbReference type="ARBA" id="ARBA00023136"/>
    </source>
</evidence>
<gene>
    <name evidence="14" type="ordered locus">Awo_c01570</name>
</gene>
<dbReference type="Gene3D" id="1.10.287.130">
    <property type="match status" value="1"/>
</dbReference>
<evidence type="ECO:0000259" key="12">
    <source>
        <dbReference type="PROSITE" id="PS50109"/>
    </source>
</evidence>
<dbReference type="SUPFAM" id="SSF55874">
    <property type="entry name" value="ATPase domain of HSP90 chaperone/DNA topoisomerase II/histidine kinase"/>
    <property type="match status" value="1"/>
</dbReference>
<dbReference type="EMBL" id="CP002987">
    <property type="protein sequence ID" value="AFA46966.1"/>
    <property type="molecule type" value="Genomic_DNA"/>
</dbReference>
<evidence type="ECO:0000256" key="9">
    <source>
        <dbReference type="ARBA" id="ARBA00023012"/>
    </source>
</evidence>
<feature type="transmembrane region" description="Helical" evidence="11">
    <location>
        <begin position="159"/>
        <end position="180"/>
    </location>
</feature>
<dbReference type="EC" id="2.7.13.3" evidence="3"/>
<dbReference type="CDD" id="cd00082">
    <property type="entry name" value="HisKA"/>
    <property type="match status" value="1"/>
</dbReference>
<dbReference type="OrthoDB" id="84942at2"/>
<keyword evidence="8 11" id="KW-1133">Transmembrane helix</keyword>
<dbReference type="HOGENOM" id="CLU_000445_89_34_9"/>
<evidence type="ECO:0000256" key="2">
    <source>
        <dbReference type="ARBA" id="ARBA00004141"/>
    </source>
</evidence>
<evidence type="ECO:0000256" key="7">
    <source>
        <dbReference type="ARBA" id="ARBA00022777"/>
    </source>
</evidence>
<evidence type="ECO:0000313" key="15">
    <source>
        <dbReference type="Proteomes" id="UP000007177"/>
    </source>
</evidence>
<dbReference type="PANTHER" id="PTHR45528:SF8">
    <property type="entry name" value="HISTIDINE KINASE"/>
    <property type="match status" value="1"/>
</dbReference>
<dbReference type="GO" id="GO:0005886">
    <property type="term" value="C:plasma membrane"/>
    <property type="evidence" value="ECO:0007669"/>
    <property type="project" value="TreeGrafter"/>
</dbReference>
<feature type="transmembrane region" description="Helical" evidence="11">
    <location>
        <begin position="12"/>
        <end position="36"/>
    </location>
</feature>
<name>H6LFM1_ACEWD</name>
<keyword evidence="5" id="KW-0808">Transferase</keyword>
<dbReference type="Pfam" id="PF02518">
    <property type="entry name" value="HATPase_c"/>
    <property type="match status" value="1"/>
</dbReference>
<keyword evidence="6 11" id="KW-0812">Transmembrane</keyword>
<dbReference type="KEGG" id="awo:Awo_c01570"/>
<dbReference type="InterPro" id="IPR005467">
    <property type="entry name" value="His_kinase_dom"/>
</dbReference>
<organism evidence="14 15">
    <name type="scientific">Acetobacterium woodii (strain ATCC 29683 / DSM 1030 / JCM 2381 / KCTC 1655 / WB1)</name>
    <dbReference type="NCBI Taxonomy" id="931626"/>
    <lineage>
        <taxon>Bacteria</taxon>
        <taxon>Bacillati</taxon>
        <taxon>Bacillota</taxon>
        <taxon>Clostridia</taxon>
        <taxon>Eubacteriales</taxon>
        <taxon>Eubacteriaceae</taxon>
        <taxon>Acetobacterium</taxon>
    </lineage>
</organism>
<dbReference type="Pfam" id="PF00512">
    <property type="entry name" value="HisKA"/>
    <property type="match status" value="1"/>
</dbReference>
<evidence type="ECO:0000256" key="6">
    <source>
        <dbReference type="ARBA" id="ARBA00022692"/>
    </source>
</evidence>
<keyword evidence="7 14" id="KW-0418">Kinase</keyword>
<reference evidence="14 15" key="2">
    <citation type="journal article" date="2012" name="PLoS ONE">
        <title>An ancient pathway combining carbon dioxide fixation with the generation and utilization of a sodium ion gradient for ATP synthesis.</title>
        <authorList>
            <person name="Poehlein A."/>
            <person name="Schmidt S."/>
            <person name="Kaster A.K."/>
            <person name="Goenrich M."/>
            <person name="Vollmers J."/>
            <person name="Thurmer A."/>
            <person name="Bertsch J."/>
            <person name="Schuchmann K."/>
            <person name="Voigt B."/>
            <person name="Hecker M."/>
            <person name="Daniel R."/>
            <person name="Thauer R.K."/>
            <person name="Gottschalk G."/>
            <person name="Muller V."/>
        </authorList>
    </citation>
    <scope>NUCLEOTIDE SEQUENCE [LARGE SCALE GENOMIC DNA]</scope>
    <source>
        <strain evidence="15">ATCC 29683 / DSM 1030 / JCM 2381 / KCTC 1655 / WB1</strain>
    </source>
</reference>
<dbReference type="RefSeq" id="WP_014354570.1">
    <property type="nucleotide sequence ID" value="NC_016894.1"/>
</dbReference>
<dbReference type="InterPro" id="IPR008358">
    <property type="entry name" value="Sig_transdc_His_kin/Pase_MprB"/>
</dbReference>
<dbReference type="InterPro" id="IPR036097">
    <property type="entry name" value="HisK_dim/P_sf"/>
</dbReference>
<dbReference type="Gene3D" id="3.30.565.10">
    <property type="entry name" value="Histidine kinase-like ATPase, C-terminal domain"/>
    <property type="match status" value="1"/>
</dbReference>
<feature type="domain" description="HAMP" evidence="13">
    <location>
        <begin position="182"/>
        <end position="234"/>
    </location>
</feature>
<dbReference type="SUPFAM" id="SSF47384">
    <property type="entry name" value="Homodimeric domain of signal transducing histidine kinase"/>
    <property type="match status" value="1"/>
</dbReference>
<dbReference type="PANTHER" id="PTHR45528">
    <property type="entry name" value="SENSOR HISTIDINE KINASE CPXA"/>
    <property type="match status" value="1"/>
</dbReference>
<sequence>MGLKNRKIGLQTFFTQYLLIIFGSFIVIVLIGLALLSMALKTGVIQSVADIEAQIQKQQLIISTAEAVTPEMIPVGCKYAVFSDQNELLAGDMNKNEAIIAKKMIQNGRSISGGILGTGLAGTCYFPIERQNEICILEYAAIAQFSSPFLKEYFPAPEIVLFWFVLGTFLMAILLFSRLFGKILGQRLRPLQKVTEKIQNKDLEFEIQKSGIQEIDVALDSLDSMKEELKQSLETQWKNEQTKKMQIAALTHDLKTPLTVIRGNAEMLDDTEQTEEQKELTRYIIKNAAQMEQYVQMFGEISKAEAGYVLQVETIKTREFLADLESKINALAVVKQLRVKFEENNLSELITLDPVLMERAIINIASNAVDYSPIQGALDVSVAMAKNKISFKITDSGNGFSLADLKNATKQFYQGDDSRSSKAHYGMGLFIADSIARQHGGRLLVENAAVTGGGRVTIEI</sequence>
<evidence type="ECO:0000256" key="5">
    <source>
        <dbReference type="ARBA" id="ARBA00022679"/>
    </source>
</evidence>
<keyword evidence="10 11" id="KW-0472">Membrane</keyword>
<accession>H6LFM1</accession>
<evidence type="ECO:0000256" key="11">
    <source>
        <dbReference type="SAM" id="Phobius"/>
    </source>
</evidence>
<dbReference type="AlphaFoldDB" id="H6LFM1"/>
<evidence type="ECO:0000256" key="3">
    <source>
        <dbReference type="ARBA" id="ARBA00012438"/>
    </source>
</evidence>
<dbReference type="InterPro" id="IPR003661">
    <property type="entry name" value="HisK_dim/P_dom"/>
</dbReference>
<comment type="subcellular location">
    <subcellularLocation>
        <location evidence="2">Membrane</location>
        <topology evidence="2">Multi-pass membrane protein</topology>
    </subcellularLocation>
</comment>
<dbReference type="Gene3D" id="6.10.340.10">
    <property type="match status" value="1"/>
</dbReference>
<keyword evidence="15" id="KW-1185">Reference proteome</keyword>
<evidence type="ECO:0000259" key="13">
    <source>
        <dbReference type="PROSITE" id="PS50885"/>
    </source>
</evidence>
<keyword evidence="9" id="KW-0902">Two-component regulatory system</keyword>
<reference evidence="15" key="1">
    <citation type="submission" date="2011-07" db="EMBL/GenBank/DDBJ databases">
        <title>Complete genome sequence of Acetobacterium woodii.</title>
        <authorList>
            <person name="Poehlein A."/>
            <person name="Schmidt S."/>
            <person name="Kaster A.-K."/>
            <person name="Goenrich M."/>
            <person name="Vollmers J."/>
            <person name="Thuermer A."/>
            <person name="Gottschalk G."/>
            <person name="Thauer R.K."/>
            <person name="Daniel R."/>
            <person name="Mueller V."/>
        </authorList>
    </citation>
    <scope>NUCLEOTIDE SEQUENCE [LARGE SCALE GENOMIC DNA]</scope>
    <source>
        <strain evidence="15">ATCC 29683 / DSM 1030 / JCM 2381 / KCTC 1655 / WB1</strain>
    </source>
</reference>
<dbReference type="SMART" id="SM00388">
    <property type="entry name" value="HisKA"/>
    <property type="match status" value="1"/>
</dbReference>
<evidence type="ECO:0000313" key="14">
    <source>
        <dbReference type="EMBL" id="AFA46966.1"/>
    </source>
</evidence>
<dbReference type="PRINTS" id="PR01780">
    <property type="entry name" value="LANTIREGPROT"/>
</dbReference>
<protein>
    <recommendedName>
        <fullName evidence="3">histidine kinase</fullName>
        <ecNumber evidence="3">2.7.13.3</ecNumber>
    </recommendedName>
</protein>
<evidence type="ECO:0000256" key="8">
    <source>
        <dbReference type="ARBA" id="ARBA00022989"/>
    </source>
</evidence>
<dbReference type="STRING" id="931626.Awo_c01570"/>
<dbReference type="GO" id="GO:0000155">
    <property type="term" value="F:phosphorelay sensor kinase activity"/>
    <property type="evidence" value="ECO:0007669"/>
    <property type="project" value="InterPro"/>
</dbReference>
<keyword evidence="4" id="KW-0597">Phosphoprotein</keyword>
<dbReference type="InterPro" id="IPR003660">
    <property type="entry name" value="HAMP_dom"/>
</dbReference>
<dbReference type="PROSITE" id="PS50885">
    <property type="entry name" value="HAMP"/>
    <property type="match status" value="1"/>
</dbReference>
<dbReference type="SMART" id="SM00387">
    <property type="entry name" value="HATPase_c"/>
    <property type="match status" value="1"/>
</dbReference>
<dbReference type="eggNOG" id="COG2205">
    <property type="taxonomic scope" value="Bacteria"/>
</dbReference>
<comment type="catalytic activity">
    <reaction evidence="1">
        <text>ATP + protein L-histidine = ADP + protein N-phospho-L-histidine.</text>
        <dbReference type="EC" id="2.7.13.3"/>
    </reaction>
</comment>
<evidence type="ECO:0000256" key="4">
    <source>
        <dbReference type="ARBA" id="ARBA00022553"/>
    </source>
</evidence>